<evidence type="ECO:0000256" key="1">
    <source>
        <dbReference type="ARBA" id="ARBA00009091"/>
    </source>
</evidence>
<dbReference type="PANTHER" id="PTHR35089:SF1">
    <property type="entry name" value="CHAPERONE PROTEIN SKP"/>
    <property type="match status" value="1"/>
</dbReference>
<gene>
    <name evidence="6" type="ORF">SAMN05421818_101122</name>
</gene>
<keyword evidence="3" id="KW-0175">Coiled coil</keyword>
<dbReference type="AlphaFoldDB" id="A0A1G8B3G8"/>
<evidence type="ECO:0000256" key="5">
    <source>
        <dbReference type="SAM" id="SignalP"/>
    </source>
</evidence>
<sequence length="198" mass="22501">MKKTILMLGFAGLLFSCNNNSNAAVEFKTAYVDSSKLMKEYEEVKDVESKYKIQSEEKGKSLEADIAKFQQEVQSFQANARQKGQAWAEQKAAELQKKEQQLQYQQQAMVQSLQMESGQEIDSVVKKVKEYIAEYAKKNNLDYVFNTEEASTVIYGKEQYDITESILKELNAKYKGTSAATKIDEPATPATEKKEETK</sequence>
<evidence type="ECO:0000256" key="2">
    <source>
        <dbReference type="ARBA" id="ARBA00022729"/>
    </source>
</evidence>
<dbReference type="RefSeq" id="WP_090404607.1">
    <property type="nucleotide sequence ID" value="NZ_FNDQ01000001.1"/>
</dbReference>
<keyword evidence="2 5" id="KW-0732">Signal</keyword>
<dbReference type="EMBL" id="FNDQ01000001">
    <property type="protein sequence ID" value="SDH27802.1"/>
    <property type="molecule type" value="Genomic_DNA"/>
</dbReference>
<evidence type="ECO:0000313" key="7">
    <source>
        <dbReference type="Proteomes" id="UP000243588"/>
    </source>
</evidence>
<dbReference type="STRING" id="702745.SAMN05421818_101122"/>
<feature type="signal peptide" evidence="5">
    <location>
        <begin position="1"/>
        <end position="23"/>
    </location>
</feature>
<protein>
    <submittedName>
        <fullName evidence="6">Outer membrane protein</fullName>
    </submittedName>
</protein>
<proteinExistence type="inferred from homology"/>
<dbReference type="SMART" id="SM00935">
    <property type="entry name" value="OmpH"/>
    <property type="match status" value="1"/>
</dbReference>
<feature type="chain" id="PRO_5017197641" evidence="5">
    <location>
        <begin position="24"/>
        <end position="198"/>
    </location>
</feature>
<dbReference type="InterPro" id="IPR005632">
    <property type="entry name" value="Chaperone_Skp"/>
</dbReference>
<dbReference type="Proteomes" id="UP000243588">
    <property type="component" value="Unassembled WGS sequence"/>
</dbReference>
<dbReference type="InterPro" id="IPR024930">
    <property type="entry name" value="Skp_dom_sf"/>
</dbReference>
<dbReference type="GO" id="GO:0051082">
    <property type="term" value="F:unfolded protein binding"/>
    <property type="evidence" value="ECO:0007669"/>
    <property type="project" value="InterPro"/>
</dbReference>
<dbReference type="Pfam" id="PF03938">
    <property type="entry name" value="OmpH"/>
    <property type="match status" value="1"/>
</dbReference>
<dbReference type="GO" id="GO:0005829">
    <property type="term" value="C:cytosol"/>
    <property type="evidence" value="ECO:0007669"/>
    <property type="project" value="TreeGrafter"/>
</dbReference>
<evidence type="ECO:0000256" key="3">
    <source>
        <dbReference type="SAM" id="Coils"/>
    </source>
</evidence>
<organism evidence="6 7">
    <name type="scientific">Myroides phaeus</name>
    <dbReference type="NCBI Taxonomy" id="702745"/>
    <lineage>
        <taxon>Bacteria</taxon>
        <taxon>Pseudomonadati</taxon>
        <taxon>Bacteroidota</taxon>
        <taxon>Flavobacteriia</taxon>
        <taxon>Flavobacteriales</taxon>
        <taxon>Flavobacteriaceae</taxon>
        <taxon>Myroides</taxon>
    </lineage>
</organism>
<keyword evidence="7" id="KW-1185">Reference proteome</keyword>
<evidence type="ECO:0000256" key="4">
    <source>
        <dbReference type="SAM" id="MobiDB-lite"/>
    </source>
</evidence>
<evidence type="ECO:0000313" key="6">
    <source>
        <dbReference type="EMBL" id="SDH27802.1"/>
    </source>
</evidence>
<dbReference type="PANTHER" id="PTHR35089">
    <property type="entry name" value="CHAPERONE PROTEIN SKP"/>
    <property type="match status" value="1"/>
</dbReference>
<feature type="coiled-coil region" evidence="3">
    <location>
        <begin position="52"/>
        <end position="108"/>
    </location>
</feature>
<feature type="region of interest" description="Disordered" evidence="4">
    <location>
        <begin position="177"/>
        <end position="198"/>
    </location>
</feature>
<dbReference type="Gene3D" id="3.30.910.20">
    <property type="entry name" value="Skp domain"/>
    <property type="match status" value="1"/>
</dbReference>
<reference evidence="7" key="1">
    <citation type="submission" date="2016-10" db="EMBL/GenBank/DDBJ databases">
        <authorList>
            <person name="Varghese N."/>
            <person name="Submissions S."/>
        </authorList>
    </citation>
    <scope>NUCLEOTIDE SEQUENCE [LARGE SCALE GENOMIC DNA]</scope>
    <source>
        <strain evidence="7">DSM 23313</strain>
    </source>
</reference>
<accession>A0A1G8B3G8</accession>
<dbReference type="PROSITE" id="PS51257">
    <property type="entry name" value="PROKAR_LIPOPROTEIN"/>
    <property type="match status" value="1"/>
</dbReference>
<dbReference type="SUPFAM" id="SSF111384">
    <property type="entry name" value="OmpH-like"/>
    <property type="match status" value="1"/>
</dbReference>
<comment type="similarity">
    <text evidence="1">Belongs to the Skp family.</text>
</comment>
<name>A0A1G8B3G8_9FLAO</name>
<dbReference type="GO" id="GO:0050821">
    <property type="term" value="P:protein stabilization"/>
    <property type="evidence" value="ECO:0007669"/>
    <property type="project" value="TreeGrafter"/>
</dbReference>